<comment type="caution">
    <text evidence="2">The sequence shown here is derived from an EMBL/GenBank/DDBJ whole genome shotgun (WGS) entry which is preliminary data.</text>
</comment>
<dbReference type="InterPro" id="IPR003959">
    <property type="entry name" value="ATPase_AAA_core"/>
</dbReference>
<evidence type="ECO:0000313" key="3">
    <source>
        <dbReference type="Proteomes" id="UP000195137"/>
    </source>
</evidence>
<protein>
    <submittedName>
        <fullName evidence="2">Putative ATPase AAA+ superfamily</fullName>
    </submittedName>
</protein>
<dbReference type="Proteomes" id="UP000195137">
    <property type="component" value="Unassembled WGS sequence"/>
</dbReference>
<dbReference type="InterPro" id="IPR027417">
    <property type="entry name" value="P-loop_NTPase"/>
</dbReference>
<gene>
    <name evidence="2" type="ORF">AMET1_0244</name>
</gene>
<evidence type="ECO:0000313" key="2">
    <source>
        <dbReference type="EMBL" id="OUJ18598.1"/>
    </source>
</evidence>
<organism evidence="2 3">
    <name type="scientific">Methanonatronarchaeum thermophilum</name>
    <dbReference type="NCBI Taxonomy" id="1927129"/>
    <lineage>
        <taxon>Archaea</taxon>
        <taxon>Methanobacteriati</taxon>
        <taxon>Methanobacteriota</taxon>
        <taxon>Methanonatronarchaeia</taxon>
        <taxon>Methanonatronarchaeales</taxon>
        <taxon>Methanonatronarchaeaceae</taxon>
        <taxon>Methanonatronarchaeum</taxon>
    </lineage>
</organism>
<accession>A0A1Y3GB04</accession>
<reference evidence="2 3" key="1">
    <citation type="submission" date="2016-12" db="EMBL/GenBank/DDBJ databases">
        <title>Discovery of methanogenic haloarchaea.</title>
        <authorList>
            <person name="Sorokin D.Y."/>
            <person name="Makarova K.S."/>
            <person name="Abbas B."/>
            <person name="Ferrer M."/>
            <person name="Golyshin P.N."/>
        </authorList>
    </citation>
    <scope>NUCLEOTIDE SEQUENCE [LARGE SCALE GENOMIC DNA]</scope>
    <source>
        <strain evidence="2">AMET1</strain>
    </source>
</reference>
<keyword evidence="3" id="KW-1185">Reference proteome</keyword>
<dbReference type="EMBL" id="MRZU01000003">
    <property type="protein sequence ID" value="OUJ18598.1"/>
    <property type="molecule type" value="Genomic_DNA"/>
</dbReference>
<dbReference type="GO" id="GO:0005524">
    <property type="term" value="F:ATP binding"/>
    <property type="evidence" value="ECO:0007669"/>
    <property type="project" value="InterPro"/>
</dbReference>
<feature type="domain" description="ATPase AAA-type core" evidence="1">
    <location>
        <begin position="131"/>
        <end position="245"/>
    </location>
</feature>
<sequence length="378" mass="43851">MVKPSALSISTSELKEKVDNDDIQYLHRHMGLVKNKKTLELLNYLSHNWPKIHKEATSRDKQLPLDFMDSEIAKSVIRKEATALLNKAVIDGNISVMKRVSGRKTRGKDISGIKTLRKIERKMDKPVWICYVFGNMGTGKTDLALLLSELWKSGGYNREIGSNIKSFKEKERYINNFQALKTWLSSNKKEKIFVFDEASSHVSGYGSDSYDATKYFSKLLKKFRKHKAHLIIIGHTGKDVHPEIRRLASDKIKKITKKDAVFCNEIGKDGEPEEIELEIKGIPRTNYTFDTYESTGWRWKEKQDTITEKVKKIGTTINEIKDKKYIKNYKTKEGRYIDRDVLRLEYNLSENESRLLAKYIETETDLLKKTKNTKQDIE</sequence>
<dbReference type="Pfam" id="PF00004">
    <property type="entry name" value="AAA"/>
    <property type="match status" value="1"/>
</dbReference>
<dbReference type="Gene3D" id="3.40.50.300">
    <property type="entry name" value="P-loop containing nucleotide triphosphate hydrolases"/>
    <property type="match status" value="1"/>
</dbReference>
<dbReference type="AlphaFoldDB" id="A0A1Y3GB04"/>
<dbReference type="GO" id="GO:0016887">
    <property type="term" value="F:ATP hydrolysis activity"/>
    <property type="evidence" value="ECO:0007669"/>
    <property type="project" value="InterPro"/>
</dbReference>
<name>A0A1Y3GB04_9EURY</name>
<evidence type="ECO:0000259" key="1">
    <source>
        <dbReference type="Pfam" id="PF00004"/>
    </source>
</evidence>
<dbReference type="SUPFAM" id="SSF52540">
    <property type="entry name" value="P-loop containing nucleoside triphosphate hydrolases"/>
    <property type="match status" value="1"/>
</dbReference>
<proteinExistence type="predicted"/>